<evidence type="ECO:0000256" key="5">
    <source>
        <dbReference type="SAM" id="MobiDB-lite"/>
    </source>
</evidence>
<dbReference type="GO" id="GO:0005315">
    <property type="term" value="F:phosphate transmembrane transporter activity"/>
    <property type="evidence" value="ECO:0007669"/>
    <property type="project" value="InterPro"/>
</dbReference>
<evidence type="ECO:0000256" key="2">
    <source>
        <dbReference type="ARBA" id="ARBA00022592"/>
    </source>
</evidence>
<accession>A0A6J4N8Q2</accession>
<dbReference type="PROSITE" id="PS00211">
    <property type="entry name" value="ABC_TRANSPORTER_1"/>
    <property type="match status" value="1"/>
</dbReference>
<evidence type="ECO:0000256" key="3">
    <source>
        <dbReference type="ARBA" id="ARBA00022741"/>
    </source>
</evidence>
<dbReference type="Pfam" id="PF00005">
    <property type="entry name" value="ABC_tran"/>
    <property type="match status" value="1"/>
</dbReference>
<dbReference type="GO" id="GO:0016020">
    <property type="term" value="C:membrane"/>
    <property type="evidence" value="ECO:0007669"/>
    <property type="project" value="InterPro"/>
</dbReference>
<evidence type="ECO:0000259" key="6">
    <source>
        <dbReference type="PROSITE" id="PS50893"/>
    </source>
</evidence>
<reference evidence="7" key="1">
    <citation type="submission" date="2020-02" db="EMBL/GenBank/DDBJ databases">
        <authorList>
            <person name="Meier V. D."/>
        </authorList>
    </citation>
    <scope>NUCLEOTIDE SEQUENCE</scope>
    <source>
        <strain evidence="7">AVDCRST_MAG64</strain>
    </source>
</reference>
<dbReference type="InterPro" id="IPR027417">
    <property type="entry name" value="P-loop_NTPase"/>
</dbReference>
<dbReference type="AlphaFoldDB" id="A0A6J4N8Q2"/>
<proteinExistence type="predicted"/>
<dbReference type="PROSITE" id="PS50893">
    <property type="entry name" value="ABC_TRANSPORTER_2"/>
    <property type="match status" value="1"/>
</dbReference>
<dbReference type="SMART" id="SM00382">
    <property type="entry name" value="AAA"/>
    <property type="match status" value="1"/>
</dbReference>
<dbReference type="GO" id="GO:0035435">
    <property type="term" value="P:phosphate ion transmembrane transport"/>
    <property type="evidence" value="ECO:0007669"/>
    <property type="project" value="InterPro"/>
</dbReference>
<dbReference type="InterPro" id="IPR005670">
    <property type="entry name" value="PstB-like"/>
</dbReference>
<dbReference type="Gene3D" id="3.40.50.300">
    <property type="entry name" value="P-loop containing nucleotide triphosphate hydrolases"/>
    <property type="match status" value="1"/>
</dbReference>
<organism evidence="7">
    <name type="scientific">uncultured Phycisphaerae bacterium</name>
    <dbReference type="NCBI Taxonomy" id="904963"/>
    <lineage>
        <taxon>Bacteria</taxon>
        <taxon>Pseudomonadati</taxon>
        <taxon>Planctomycetota</taxon>
        <taxon>Phycisphaerae</taxon>
        <taxon>environmental samples</taxon>
    </lineage>
</organism>
<dbReference type="CDD" id="cd03260">
    <property type="entry name" value="ABC_PstB_phosphate_transporter"/>
    <property type="match status" value="1"/>
</dbReference>
<feature type="region of interest" description="Disordered" evidence="5">
    <location>
        <begin position="1"/>
        <end position="23"/>
    </location>
</feature>
<feature type="domain" description="ABC transporter" evidence="6">
    <location>
        <begin position="28"/>
        <end position="273"/>
    </location>
</feature>
<keyword evidence="4 7" id="KW-0067">ATP-binding</keyword>
<dbReference type="PANTHER" id="PTHR43423:SF1">
    <property type="entry name" value="ABC TRANSPORTER I FAMILY MEMBER 17"/>
    <property type="match status" value="1"/>
</dbReference>
<keyword evidence="2" id="KW-0592">Phosphate transport</keyword>
<dbReference type="InterPro" id="IPR017871">
    <property type="entry name" value="ABC_transporter-like_CS"/>
</dbReference>
<evidence type="ECO:0000256" key="4">
    <source>
        <dbReference type="ARBA" id="ARBA00022840"/>
    </source>
</evidence>
<dbReference type="GO" id="GO:0016887">
    <property type="term" value="F:ATP hydrolysis activity"/>
    <property type="evidence" value="ECO:0007669"/>
    <property type="project" value="InterPro"/>
</dbReference>
<keyword evidence="3" id="KW-0547">Nucleotide-binding</keyword>
<keyword evidence="1" id="KW-0813">Transport</keyword>
<dbReference type="SUPFAM" id="SSF52540">
    <property type="entry name" value="P-loop containing nucleoside triphosphate hydrolases"/>
    <property type="match status" value="1"/>
</dbReference>
<dbReference type="InterPro" id="IPR003439">
    <property type="entry name" value="ABC_transporter-like_ATP-bd"/>
</dbReference>
<evidence type="ECO:0000313" key="7">
    <source>
        <dbReference type="EMBL" id="CAA9381233.1"/>
    </source>
</evidence>
<name>A0A6J4N8Q2_9BACT</name>
<protein>
    <submittedName>
        <fullName evidence="7">Phosphate transport ATP-binding protein PstB</fullName>
    </submittedName>
</protein>
<dbReference type="GO" id="GO:0005524">
    <property type="term" value="F:ATP binding"/>
    <property type="evidence" value="ECO:0007669"/>
    <property type="project" value="UniProtKB-KW"/>
</dbReference>
<dbReference type="InterPro" id="IPR003593">
    <property type="entry name" value="AAA+_ATPase"/>
</dbReference>
<dbReference type="EMBL" id="CADCUQ010000167">
    <property type="protein sequence ID" value="CAA9381233.1"/>
    <property type="molecule type" value="Genomic_DNA"/>
</dbReference>
<gene>
    <name evidence="7" type="ORF">AVDCRST_MAG64-662</name>
</gene>
<dbReference type="PANTHER" id="PTHR43423">
    <property type="entry name" value="ABC TRANSPORTER I FAMILY MEMBER 17"/>
    <property type="match status" value="1"/>
</dbReference>
<sequence length="278" mass="30169">MPDAPEPAAPAVSSPDRGEVDAPVRPALEVRGLTVRAGSRVLLRDVSLSIPPRQVFGLIGPSGAGKSTLLKCLNRLTDLTPGLSVSGDVLLDGRSVRGRAVDPDDLRARVGMLFQQPVVFPKSVYKNAIFGVRHLGCVPRRQWPQVAERALRAAALWDEVKDRLHEPAGRLSVGQQQRLCLARALASEPEVILMDEPTSALDPRSTRVIEELVARLKVRHTIVLVTHDIPQARRVADRLACVCVTDGVGQVVETGRCAELLENPRSAAAREYLRHGSP</sequence>
<evidence type="ECO:0000256" key="1">
    <source>
        <dbReference type="ARBA" id="ARBA00022448"/>
    </source>
</evidence>